<keyword evidence="6 8" id="KW-1133">Transmembrane helix</keyword>
<dbReference type="GO" id="GO:0055085">
    <property type="term" value="P:transmembrane transport"/>
    <property type="evidence" value="ECO:0007669"/>
    <property type="project" value="InterPro"/>
</dbReference>
<dbReference type="OrthoDB" id="45815at2157"/>
<dbReference type="GO" id="GO:0005886">
    <property type="term" value="C:plasma membrane"/>
    <property type="evidence" value="ECO:0007669"/>
    <property type="project" value="UniProtKB-SubCell"/>
</dbReference>
<dbReference type="PANTHER" id="PTHR43357:SF4">
    <property type="entry name" value="INNER MEMBRANE ABC TRANSPORTER PERMEASE PROTEIN YDCV"/>
    <property type="match status" value="1"/>
</dbReference>
<keyword evidence="3" id="KW-1003">Cell membrane</keyword>
<evidence type="ECO:0000256" key="5">
    <source>
        <dbReference type="ARBA" id="ARBA00022692"/>
    </source>
</evidence>
<dbReference type="Proteomes" id="UP000766904">
    <property type="component" value="Unassembled WGS sequence"/>
</dbReference>
<feature type="transmembrane region" description="Helical" evidence="8">
    <location>
        <begin position="176"/>
        <end position="199"/>
    </location>
</feature>
<evidence type="ECO:0000313" key="10">
    <source>
        <dbReference type="EMBL" id="TYL35953.1"/>
    </source>
</evidence>
<evidence type="ECO:0000256" key="4">
    <source>
        <dbReference type="ARBA" id="ARBA00022519"/>
    </source>
</evidence>
<evidence type="ECO:0000256" key="7">
    <source>
        <dbReference type="ARBA" id="ARBA00023136"/>
    </source>
</evidence>
<dbReference type="InterPro" id="IPR035906">
    <property type="entry name" value="MetI-like_sf"/>
</dbReference>
<comment type="similarity">
    <text evidence="8">Belongs to the binding-protein-dependent transport system permease family.</text>
</comment>
<reference evidence="10" key="1">
    <citation type="submission" date="2017-11" db="EMBL/GenBank/DDBJ databases">
        <authorList>
            <person name="Kajale S.C."/>
            <person name="Sharma A."/>
        </authorList>
    </citation>
    <scope>NUCLEOTIDE SEQUENCE</scope>
    <source>
        <strain evidence="10">LS1_42</strain>
    </source>
</reference>
<evidence type="ECO:0000256" key="8">
    <source>
        <dbReference type="RuleBase" id="RU363032"/>
    </source>
</evidence>
<dbReference type="Gene3D" id="1.10.3720.10">
    <property type="entry name" value="MetI-like"/>
    <property type="match status" value="1"/>
</dbReference>
<protein>
    <submittedName>
        <fullName evidence="10">ABC transporter permease</fullName>
    </submittedName>
</protein>
<name>A0A8J8PZY7_9EURY</name>
<dbReference type="EMBL" id="PHNJ01000026">
    <property type="protein sequence ID" value="TYL35953.1"/>
    <property type="molecule type" value="Genomic_DNA"/>
</dbReference>
<proteinExistence type="inferred from homology"/>
<dbReference type="PROSITE" id="PS50928">
    <property type="entry name" value="ABC_TM1"/>
    <property type="match status" value="1"/>
</dbReference>
<feature type="transmembrane region" description="Helical" evidence="8">
    <location>
        <begin position="233"/>
        <end position="256"/>
    </location>
</feature>
<organism evidence="10 11">
    <name type="scientific">Natronococcus pandeyae</name>
    <dbReference type="NCBI Taxonomy" id="2055836"/>
    <lineage>
        <taxon>Archaea</taxon>
        <taxon>Methanobacteriati</taxon>
        <taxon>Methanobacteriota</taxon>
        <taxon>Stenosarchaea group</taxon>
        <taxon>Halobacteria</taxon>
        <taxon>Halobacteriales</taxon>
        <taxon>Natrialbaceae</taxon>
        <taxon>Natronococcus</taxon>
    </lineage>
</organism>
<feature type="transmembrane region" description="Helical" evidence="8">
    <location>
        <begin position="132"/>
        <end position="155"/>
    </location>
</feature>
<evidence type="ECO:0000313" key="11">
    <source>
        <dbReference type="Proteomes" id="UP000766904"/>
    </source>
</evidence>
<keyword evidence="2 8" id="KW-0813">Transport</keyword>
<dbReference type="InterPro" id="IPR000515">
    <property type="entry name" value="MetI-like"/>
</dbReference>
<keyword evidence="4" id="KW-0997">Cell inner membrane</keyword>
<feature type="transmembrane region" description="Helical" evidence="8">
    <location>
        <begin position="102"/>
        <end position="126"/>
    </location>
</feature>
<evidence type="ECO:0000256" key="2">
    <source>
        <dbReference type="ARBA" id="ARBA00022448"/>
    </source>
</evidence>
<gene>
    <name evidence="10" type="ORF">CV102_25085</name>
</gene>
<feature type="domain" description="ABC transmembrane type-1" evidence="9">
    <location>
        <begin position="64"/>
        <end position="252"/>
    </location>
</feature>
<dbReference type="CDD" id="cd06261">
    <property type="entry name" value="TM_PBP2"/>
    <property type="match status" value="1"/>
</dbReference>
<dbReference type="Pfam" id="PF00528">
    <property type="entry name" value="BPD_transp_1"/>
    <property type="match status" value="1"/>
</dbReference>
<dbReference type="PANTHER" id="PTHR43357">
    <property type="entry name" value="INNER MEMBRANE ABC TRANSPORTER PERMEASE PROTEIN YDCV"/>
    <property type="match status" value="1"/>
</dbReference>
<comment type="subcellular location">
    <subcellularLocation>
        <location evidence="1">Cell inner membrane</location>
        <topology evidence="1">Multi-pass membrane protein</topology>
    </subcellularLocation>
    <subcellularLocation>
        <location evidence="8">Cell membrane</location>
        <topology evidence="8">Multi-pass membrane protein</topology>
    </subcellularLocation>
</comment>
<keyword evidence="11" id="KW-1185">Reference proteome</keyword>
<dbReference type="SUPFAM" id="SSF161098">
    <property type="entry name" value="MetI-like"/>
    <property type="match status" value="1"/>
</dbReference>
<evidence type="ECO:0000256" key="6">
    <source>
        <dbReference type="ARBA" id="ARBA00022989"/>
    </source>
</evidence>
<feature type="transmembrane region" description="Helical" evidence="8">
    <location>
        <begin position="12"/>
        <end position="33"/>
    </location>
</feature>
<keyword evidence="5 8" id="KW-0812">Transmembrane</keyword>
<dbReference type="RefSeq" id="WP_148860702.1">
    <property type="nucleotide sequence ID" value="NZ_PHNJ01000026.1"/>
</dbReference>
<comment type="caution">
    <text evidence="10">The sequence shown here is derived from an EMBL/GenBank/DDBJ whole genome shotgun (WGS) entry which is preliminary data.</text>
</comment>
<keyword evidence="7 8" id="KW-0472">Membrane</keyword>
<accession>A0A8J8PZY7</accession>
<dbReference type="AlphaFoldDB" id="A0A8J8PZY7"/>
<sequence length="265" mass="29412">MRDDLRWTAVKATSALVYLFLLAPLFVVVAISFNPTQFATFPPAGFSLEWYYDFFTHDRMLRSLFNSFVVATGSAIVAGVVGMISAFGFVRYDFRWKNALSSLLFLPMIISPVVIGVALTTFLTEIGMERNYLYLIAGHSTLVLPYVFVTVRAQLYRFDQELEEAARTLGANELETFVEVTLPLIMPGLGAGMLLAFVISFGEFTATQFWIQPQTTTAPIEIYTMVRTSLTPMINAMATMLIVVTVVVPLVLDAVLGKNLILKSA</sequence>
<evidence type="ECO:0000256" key="1">
    <source>
        <dbReference type="ARBA" id="ARBA00004429"/>
    </source>
</evidence>
<evidence type="ECO:0000259" key="9">
    <source>
        <dbReference type="PROSITE" id="PS50928"/>
    </source>
</evidence>
<evidence type="ECO:0000256" key="3">
    <source>
        <dbReference type="ARBA" id="ARBA00022475"/>
    </source>
</evidence>
<feature type="transmembrane region" description="Helical" evidence="8">
    <location>
        <begin position="68"/>
        <end position="90"/>
    </location>
</feature>